<dbReference type="PANTHER" id="PTHR30061">
    <property type="entry name" value="MALTOSE-BINDING PERIPLASMIC PROTEIN"/>
    <property type="match status" value="1"/>
</dbReference>
<dbReference type="Proteomes" id="UP001208656">
    <property type="component" value="Unassembled WGS sequence"/>
</dbReference>
<dbReference type="SUPFAM" id="SSF53850">
    <property type="entry name" value="Periplasmic binding protein-like II"/>
    <property type="match status" value="1"/>
</dbReference>
<protein>
    <submittedName>
        <fullName evidence="5">Extracellular solute-binding protein</fullName>
    </submittedName>
</protein>
<dbReference type="RefSeq" id="WP_173657743.1">
    <property type="nucleotide sequence ID" value="NZ_JAOUSE010000010.1"/>
</dbReference>
<organism evidence="5 6">
    <name type="scientific">Pallidibacillus thermolactis</name>
    <dbReference type="NCBI Taxonomy" id="251051"/>
    <lineage>
        <taxon>Bacteria</taxon>
        <taxon>Bacillati</taxon>
        <taxon>Bacillota</taxon>
        <taxon>Bacilli</taxon>
        <taxon>Bacillales</taxon>
        <taxon>Bacillaceae</taxon>
        <taxon>Pallidibacillus</taxon>
    </lineage>
</organism>
<name>A0ABT2WEN0_9BACI</name>
<evidence type="ECO:0000256" key="2">
    <source>
        <dbReference type="ARBA" id="ARBA00022448"/>
    </source>
</evidence>
<dbReference type="Pfam" id="PF01547">
    <property type="entry name" value="SBP_bac_1"/>
    <property type="match status" value="1"/>
</dbReference>
<feature type="chain" id="PRO_5045760079" evidence="4">
    <location>
        <begin position="23"/>
        <end position="420"/>
    </location>
</feature>
<feature type="signal peptide" evidence="4">
    <location>
        <begin position="1"/>
        <end position="22"/>
    </location>
</feature>
<dbReference type="Gene3D" id="3.40.190.10">
    <property type="entry name" value="Periplasmic binding protein-like II"/>
    <property type="match status" value="2"/>
</dbReference>
<evidence type="ECO:0000313" key="5">
    <source>
        <dbReference type="EMBL" id="MCU9593922.1"/>
    </source>
</evidence>
<accession>A0ABT2WEN0</accession>
<keyword evidence="6" id="KW-1185">Reference proteome</keyword>
<proteinExistence type="inferred from homology"/>
<keyword evidence="3 4" id="KW-0732">Signal</keyword>
<keyword evidence="2" id="KW-0813">Transport</keyword>
<dbReference type="PROSITE" id="PS51257">
    <property type="entry name" value="PROKAR_LIPOPROTEIN"/>
    <property type="match status" value="1"/>
</dbReference>
<dbReference type="InterPro" id="IPR006059">
    <property type="entry name" value="SBP"/>
</dbReference>
<sequence>MKKSIKLLFFLFLACILLVACSGGDSDTSSNKEDGSKDSKNSDDKIVLKFAAQNDNTPATQAAIDAFNESQEKYQVEWVEMTNDSAQMHDQLLTSLSSGSDEYDILSLDVVWAGEFAGAGYLEPIDVMMNEAGLNKDDFNAGSMASGNYKGKQYTLPFFPDLGLLYYRSDIVSDEDAEKLQNGNYTYEDLLAMSEKYMGEGGTTTGFVYQSGQYEGLTVNLTEFTNSFEDIQGGLETLYQFTKSNATPEDILTYTEGEAHTAFEQGLAVFERNWPYALGRITAQEDGVEISADQVGIAPLPNGGAVGGWLLGINSKSKNIEGAWEFVQFLAGPEGQKIMATKGGYLPGYNALLEDEEVVQSNALLASEAFQKALSTTIARPVSPEYSKISDSIQIATHKYLSTGEGLEDTVSQIEAAVNE</sequence>
<evidence type="ECO:0000256" key="3">
    <source>
        <dbReference type="ARBA" id="ARBA00022729"/>
    </source>
</evidence>
<comment type="caution">
    <text evidence="5">The sequence shown here is derived from an EMBL/GenBank/DDBJ whole genome shotgun (WGS) entry which is preliminary data.</text>
</comment>
<evidence type="ECO:0000256" key="4">
    <source>
        <dbReference type="SAM" id="SignalP"/>
    </source>
</evidence>
<comment type="similarity">
    <text evidence="1">Belongs to the bacterial solute-binding protein 1 family.</text>
</comment>
<evidence type="ECO:0000313" key="6">
    <source>
        <dbReference type="Proteomes" id="UP001208656"/>
    </source>
</evidence>
<evidence type="ECO:0000256" key="1">
    <source>
        <dbReference type="ARBA" id="ARBA00008520"/>
    </source>
</evidence>
<dbReference type="EMBL" id="JAOUSE010000010">
    <property type="protein sequence ID" value="MCU9593922.1"/>
    <property type="molecule type" value="Genomic_DNA"/>
</dbReference>
<reference evidence="5 6" key="1">
    <citation type="submission" date="2022-10" db="EMBL/GenBank/DDBJ databases">
        <title>Description of Fervidibacillus gen. nov. in the family Fervidibacillaceae fam. nov. with two species, Fervidibacillus albus sp. nov., and Fervidibacillus halotolerans sp. nov., isolated from tidal flat sediments.</title>
        <authorList>
            <person name="Kwon K.K."/>
            <person name="Yang S.-H."/>
        </authorList>
    </citation>
    <scope>NUCLEOTIDE SEQUENCE [LARGE SCALE GENOMIC DNA]</scope>
    <source>
        <strain evidence="5 6">DSM 23332</strain>
    </source>
</reference>
<dbReference type="PANTHER" id="PTHR30061:SF50">
    <property type="entry name" value="MALTOSE_MALTODEXTRIN-BINDING PERIPLASMIC PROTEIN"/>
    <property type="match status" value="1"/>
</dbReference>
<gene>
    <name evidence="5" type="ORF">OEV82_05585</name>
</gene>